<name>Q2FL75_METHJ</name>
<keyword evidence="3" id="KW-1185">Reference proteome</keyword>
<dbReference type="InParanoid" id="Q2FL75"/>
<evidence type="ECO:0000256" key="1">
    <source>
        <dbReference type="SAM" id="MobiDB-lite"/>
    </source>
</evidence>
<dbReference type="GeneID" id="3923879"/>
<dbReference type="HOGENOM" id="CLU_1393581_0_0_2"/>
<dbReference type="KEGG" id="mhu:Mhun_0741"/>
<sequence length="195" mass="22363">MQMNADELKKIVLMSYELTVLMPKPIKKDDKFVIDSRSKFKTLPEALRQMDDAAASITHFVKSAAYFLPRKDAGTKPEQMLPFMNKLMEQVDELNRSGGEPERVREQLKYLIGYANWNADAVCAILTAMGELKSQDTIRKMLEAELKVVGADHEVDQVFSQIQKWVKNEGGYHQSGDQNRQRNQDRGGYSQRGRY</sequence>
<dbReference type="Proteomes" id="UP000001941">
    <property type="component" value="Chromosome"/>
</dbReference>
<proteinExistence type="predicted"/>
<dbReference type="STRING" id="323259.Mhun_0741"/>
<dbReference type="AlphaFoldDB" id="Q2FL75"/>
<evidence type="ECO:0000313" key="3">
    <source>
        <dbReference type="Proteomes" id="UP000001941"/>
    </source>
</evidence>
<dbReference type="EnsemblBacteria" id="ABD40494">
    <property type="protein sequence ID" value="ABD40494"/>
    <property type="gene ID" value="Mhun_0741"/>
</dbReference>
<organism evidence="2 3">
    <name type="scientific">Methanospirillum hungatei JF-1 (strain ATCC 27890 / DSM 864 / NBRC 100397 / JF-1)</name>
    <dbReference type="NCBI Taxonomy" id="323259"/>
    <lineage>
        <taxon>Archaea</taxon>
        <taxon>Methanobacteriati</taxon>
        <taxon>Methanobacteriota</taxon>
        <taxon>Stenosarchaea group</taxon>
        <taxon>Methanomicrobia</taxon>
        <taxon>Methanomicrobiales</taxon>
        <taxon>Methanospirillaceae</taxon>
        <taxon>Methanospirillum</taxon>
    </lineage>
</organism>
<accession>Q2FL75</accession>
<dbReference type="OrthoDB" id="144945at2157"/>
<gene>
    <name evidence="2" type="ordered locus">Mhun_0741</name>
</gene>
<dbReference type="RefSeq" id="WP_011447773.1">
    <property type="nucleotide sequence ID" value="NC_007796.1"/>
</dbReference>
<evidence type="ECO:0000313" key="2">
    <source>
        <dbReference type="EMBL" id="ABD40494.1"/>
    </source>
</evidence>
<reference evidence="3" key="1">
    <citation type="journal article" date="2016" name="Stand. Genomic Sci.">
        <title>Complete genome sequence of Methanospirillum hungatei type strain JF1.</title>
        <authorList>
            <person name="Gunsalus R.P."/>
            <person name="Cook L.E."/>
            <person name="Crable B."/>
            <person name="Rohlin L."/>
            <person name="McDonald E."/>
            <person name="Mouttaki H."/>
            <person name="Sieber J.R."/>
            <person name="Poweleit N."/>
            <person name="Zhou H."/>
            <person name="Lapidus A.L."/>
            <person name="Daligault H.E."/>
            <person name="Land M."/>
            <person name="Gilna P."/>
            <person name="Ivanova N."/>
            <person name="Kyrpides N."/>
            <person name="Culley D.E."/>
            <person name="McInerney M.J."/>
        </authorList>
    </citation>
    <scope>NUCLEOTIDE SEQUENCE [LARGE SCALE GENOMIC DNA]</scope>
    <source>
        <strain evidence="3">ATCC 27890 / DSM 864 / NBRC 100397 / JF-1</strain>
    </source>
</reference>
<protein>
    <submittedName>
        <fullName evidence="2">Uncharacterized protein</fullName>
    </submittedName>
</protein>
<feature type="region of interest" description="Disordered" evidence="1">
    <location>
        <begin position="170"/>
        <end position="195"/>
    </location>
</feature>
<dbReference type="EMBL" id="CP000254">
    <property type="protein sequence ID" value="ABD40494.1"/>
    <property type="molecule type" value="Genomic_DNA"/>
</dbReference>